<comment type="caution">
    <text evidence="2">The sequence shown here is derived from an EMBL/GenBank/DDBJ whole genome shotgun (WGS) entry which is preliminary data.</text>
</comment>
<organism evidence="2 3">
    <name type="scientific">Jiangella asiatica</name>
    <dbReference type="NCBI Taxonomy" id="2530372"/>
    <lineage>
        <taxon>Bacteria</taxon>
        <taxon>Bacillati</taxon>
        <taxon>Actinomycetota</taxon>
        <taxon>Actinomycetes</taxon>
        <taxon>Jiangellales</taxon>
        <taxon>Jiangellaceae</taxon>
        <taxon>Jiangella</taxon>
    </lineage>
</organism>
<sequence length="127" mass="13261">MAPIRPNSPRSLTLSGIPLSLSPSYPPCSPGPGRLAVSHTVQHCVGGQTVVVQAYILIQTEVGKAAEVARKIAEIDGVTLAEDVTGPYDVIVRAEAGNVDDLGKLVVARVQTVDGITRTLTCPVVHI</sequence>
<evidence type="ECO:0000313" key="2">
    <source>
        <dbReference type="EMBL" id="TDD95600.1"/>
    </source>
</evidence>
<reference evidence="2 3" key="1">
    <citation type="submission" date="2019-03" db="EMBL/GenBank/DDBJ databases">
        <title>Draft genome sequences of novel Actinobacteria.</title>
        <authorList>
            <person name="Sahin N."/>
            <person name="Ay H."/>
            <person name="Saygin H."/>
        </authorList>
    </citation>
    <scope>NUCLEOTIDE SEQUENCE [LARGE SCALE GENOMIC DNA]</scope>
    <source>
        <strain evidence="2 3">5K138</strain>
    </source>
</reference>
<dbReference type="Gene3D" id="3.30.70.920">
    <property type="match status" value="1"/>
</dbReference>
<evidence type="ECO:0000313" key="3">
    <source>
        <dbReference type="Proteomes" id="UP000294739"/>
    </source>
</evidence>
<name>A0A4R5CBI7_9ACTN</name>
<dbReference type="OrthoDB" id="9797216at2"/>
<dbReference type="InterPro" id="IPR011008">
    <property type="entry name" value="Dimeric_a/b-barrel"/>
</dbReference>
<accession>A0A4R5CBI7</accession>
<dbReference type="InParanoid" id="A0A4R5CBI7"/>
<gene>
    <name evidence="2" type="ORF">E1269_31125</name>
</gene>
<dbReference type="EMBL" id="SMKZ01000090">
    <property type="protein sequence ID" value="TDD95600.1"/>
    <property type="molecule type" value="Genomic_DNA"/>
</dbReference>
<dbReference type="Proteomes" id="UP000294739">
    <property type="component" value="Unassembled WGS sequence"/>
</dbReference>
<dbReference type="SUPFAM" id="SSF54909">
    <property type="entry name" value="Dimeric alpha+beta barrel"/>
    <property type="match status" value="1"/>
</dbReference>
<proteinExistence type="predicted"/>
<dbReference type="Pfam" id="PF01037">
    <property type="entry name" value="AsnC_trans_reg"/>
    <property type="match status" value="1"/>
</dbReference>
<dbReference type="AlphaFoldDB" id="A0A4R5CBI7"/>
<dbReference type="InterPro" id="IPR019887">
    <property type="entry name" value="Tscrpt_reg_AsnC/Lrp_C"/>
</dbReference>
<protein>
    <submittedName>
        <fullName evidence="2">Lrp/AsnC family transcriptional regulator</fullName>
    </submittedName>
</protein>
<keyword evidence="3" id="KW-1185">Reference proteome</keyword>
<feature type="domain" description="Transcription regulator AsnC/Lrp ligand binding" evidence="1">
    <location>
        <begin position="56"/>
        <end position="125"/>
    </location>
</feature>
<evidence type="ECO:0000259" key="1">
    <source>
        <dbReference type="Pfam" id="PF01037"/>
    </source>
</evidence>